<accession>A0ACC2NEL0</accession>
<evidence type="ECO:0000313" key="2">
    <source>
        <dbReference type="Proteomes" id="UP001239111"/>
    </source>
</evidence>
<proteinExistence type="predicted"/>
<feature type="non-terminal residue" evidence="1">
    <location>
        <position position="114"/>
    </location>
</feature>
<dbReference type="EMBL" id="CM056743">
    <property type="protein sequence ID" value="KAJ8669602.1"/>
    <property type="molecule type" value="Genomic_DNA"/>
</dbReference>
<gene>
    <name evidence="1" type="ORF">QAD02_000861</name>
</gene>
<evidence type="ECO:0000313" key="1">
    <source>
        <dbReference type="EMBL" id="KAJ8669602.1"/>
    </source>
</evidence>
<protein>
    <submittedName>
        <fullName evidence="1">Uncharacterized protein</fullName>
    </submittedName>
</protein>
<sequence>MTTSINFTVFVICLGALVTIAHSDTNRDLTEKYGAACLAEKNITEEQIQNAMKNDDPVMGCFLACVFEKMGILKDAAIDKTKIIEYFKNFAIQGKQKDMDETEISEKLGTCVDE</sequence>
<dbReference type="Proteomes" id="UP001239111">
    <property type="component" value="Chromosome 3"/>
</dbReference>
<organism evidence="1 2">
    <name type="scientific">Eretmocerus hayati</name>
    <dbReference type="NCBI Taxonomy" id="131215"/>
    <lineage>
        <taxon>Eukaryota</taxon>
        <taxon>Metazoa</taxon>
        <taxon>Ecdysozoa</taxon>
        <taxon>Arthropoda</taxon>
        <taxon>Hexapoda</taxon>
        <taxon>Insecta</taxon>
        <taxon>Pterygota</taxon>
        <taxon>Neoptera</taxon>
        <taxon>Endopterygota</taxon>
        <taxon>Hymenoptera</taxon>
        <taxon>Apocrita</taxon>
        <taxon>Proctotrupomorpha</taxon>
        <taxon>Chalcidoidea</taxon>
        <taxon>Aphelinidae</taxon>
        <taxon>Aphelininae</taxon>
        <taxon>Eretmocerus</taxon>
    </lineage>
</organism>
<name>A0ACC2NEL0_9HYME</name>
<keyword evidence="2" id="KW-1185">Reference proteome</keyword>
<reference evidence="1" key="1">
    <citation type="submission" date="2023-04" db="EMBL/GenBank/DDBJ databases">
        <title>A chromosome-level genome assembly of the parasitoid wasp Eretmocerus hayati.</title>
        <authorList>
            <person name="Zhong Y."/>
            <person name="Liu S."/>
            <person name="Liu Y."/>
        </authorList>
    </citation>
    <scope>NUCLEOTIDE SEQUENCE</scope>
    <source>
        <strain evidence="1">ZJU_SS_LIU_2023</strain>
    </source>
</reference>
<comment type="caution">
    <text evidence="1">The sequence shown here is derived from an EMBL/GenBank/DDBJ whole genome shotgun (WGS) entry which is preliminary data.</text>
</comment>